<protein>
    <recommendedName>
        <fullName evidence="1">Retrotransposon gag domain-containing protein</fullName>
    </recommendedName>
</protein>
<dbReference type="Pfam" id="PF03732">
    <property type="entry name" value="Retrotrans_gag"/>
    <property type="match status" value="1"/>
</dbReference>
<gene>
    <name evidence="2" type="ORF">RJ640_016193</name>
</gene>
<comment type="caution">
    <text evidence="2">The sequence shown here is derived from an EMBL/GenBank/DDBJ whole genome shotgun (WGS) entry which is preliminary data.</text>
</comment>
<dbReference type="EMBL" id="JAVXUO010002841">
    <property type="protein sequence ID" value="KAK2969173.1"/>
    <property type="molecule type" value="Genomic_DNA"/>
</dbReference>
<feature type="domain" description="Retrotransposon gag" evidence="1">
    <location>
        <begin position="119"/>
        <end position="203"/>
    </location>
</feature>
<sequence length="261" mass="30239">MSLTCSESNISTPTVTMQVLMTGVMSVEEQLAAMSCAIENLTKIIKEKGFQSATFMSRLELQSNEKPNHGEVNEASKKNDTNEIGYQLPKFQQFDGKGNLRQHVAHFIETHEVVRPVNKGNAFDWYTDSEPKSINCYEEMGCEFHNHFYSTDHFVCMMELTNTKQRKEEPAMDYIKRWRALSLDYKERLFEASIMEMCIQGMNWGFLYILQGHKPCTFEDLATRDHNMAITMASHARNNPPIGDSREDTREARWRWGVQKQ</sequence>
<dbReference type="InterPro" id="IPR005162">
    <property type="entry name" value="Retrotrans_gag_dom"/>
</dbReference>
<dbReference type="AlphaFoldDB" id="A0AA88QLZ5"/>
<accession>A0AA88QLZ5</accession>
<proteinExistence type="predicted"/>
<organism evidence="2 3">
    <name type="scientific">Escallonia rubra</name>
    <dbReference type="NCBI Taxonomy" id="112253"/>
    <lineage>
        <taxon>Eukaryota</taxon>
        <taxon>Viridiplantae</taxon>
        <taxon>Streptophyta</taxon>
        <taxon>Embryophyta</taxon>
        <taxon>Tracheophyta</taxon>
        <taxon>Spermatophyta</taxon>
        <taxon>Magnoliopsida</taxon>
        <taxon>eudicotyledons</taxon>
        <taxon>Gunneridae</taxon>
        <taxon>Pentapetalae</taxon>
        <taxon>asterids</taxon>
        <taxon>campanulids</taxon>
        <taxon>Escalloniales</taxon>
        <taxon>Escalloniaceae</taxon>
        <taxon>Escallonia</taxon>
    </lineage>
</organism>
<evidence type="ECO:0000259" key="1">
    <source>
        <dbReference type="Pfam" id="PF03732"/>
    </source>
</evidence>
<evidence type="ECO:0000313" key="3">
    <source>
        <dbReference type="Proteomes" id="UP001187471"/>
    </source>
</evidence>
<evidence type="ECO:0000313" key="2">
    <source>
        <dbReference type="EMBL" id="KAK2969173.1"/>
    </source>
</evidence>
<dbReference type="PANTHER" id="PTHR33437">
    <property type="entry name" value="OS06G0361200 PROTEIN"/>
    <property type="match status" value="1"/>
</dbReference>
<keyword evidence="3" id="KW-1185">Reference proteome</keyword>
<reference evidence="2" key="1">
    <citation type="submission" date="2022-12" db="EMBL/GenBank/DDBJ databases">
        <title>Draft genome assemblies for two species of Escallonia (Escalloniales).</title>
        <authorList>
            <person name="Chanderbali A."/>
            <person name="Dervinis C."/>
            <person name="Anghel I."/>
            <person name="Soltis D."/>
            <person name="Soltis P."/>
            <person name="Zapata F."/>
        </authorList>
    </citation>
    <scope>NUCLEOTIDE SEQUENCE</scope>
    <source>
        <strain evidence="2">UCBG92.1500</strain>
        <tissue evidence="2">Leaf</tissue>
    </source>
</reference>
<dbReference type="Proteomes" id="UP001187471">
    <property type="component" value="Unassembled WGS sequence"/>
</dbReference>
<dbReference type="PANTHER" id="PTHR33437:SF2">
    <property type="entry name" value="OS06G0361200 PROTEIN"/>
    <property type="match status" value="1"/>
</dbReference>
<name>A0AA88QLZ5_9ASTE</name>